<proteinExistence type="predicted"/>
<dbReference type="Proteomes" id="UP000000639">
    <property type="component" value="Chromosome"/>
</dbReference>
<dbReference type="KEGG" id="pin:Ping_0667"/>
<gene>
    <name evidence="1" type="ordered locus">Ping_0667</name>
</gene>
<dbReference type="RefSeq" id="WP_011769079.1">
    <property type="nucleotide sequence ID" value="NC_008709.1"/>
</dbReference>
<dbReference type="EMBL" id="CP000510">
    <property type="protein sequence ID" value="ABM02520.1"/>
    <property type="molecule type" value="Genomic_DNA"/>
</dbReference>
<protein>
    <submittedName>
        <fullName evidence="1">Uncharacterized protein</fullName>
    </submittedName>
</protein>
<accession>A1SSQ5</accession>
<name>A1SSQ5_PSYIN</name>
<dbReference type="HOGENOM" id="CLU_2603467_0_0_6"/>
<evidence type="ECO:0000313" key="2">
    <source>
        <dbReference type="Proteomes" id="UP000000639"/>
    </source>
</evidence>
<sequence>MTPSIHLITPSIHLITPLIHLITPLIHLITPLTGNNPVLRKDKIEITPLKIHPADLFCALLAINNKVLNFLVINIAACF</sequence>
<reference evidence="1 2" key="1">
    <citation type="submission" date="2007-01" db="EMBL/GenBank/DDBJ databases">
        <title>Complete sequence of Psychromonas ingrahamii 37.</title>
        <authorList>
            <consortium name="US DOE Joint Genome Institute"/>
            <person name="Copeland A."/>
            <person name="Lucas S."/>
            <person name="Lapidus A."/>
            <person name="Barry K."/>
            <person name="Detter J.C."/>
            <person name="Glavina del Rio T."/>
            <person name="Hammon N."/>
            <person name="Israni S."/>
            <person name="Dalin E."/>
            <person name="Tice H."/>
            <person name="Pitluck S."/>
            <person name="Thompson L.S."/>
            <person name="Brettin T."/>
            <person name="Bruce D."/>
            <person name="Han C."/>
            <person name="Tapia R."/>
            <person name="Schmutz J."/>
            <person name="Larimer F."/>
            <person name="Land M."/>
            <person name="Hauser L."/>
            <person name="Kyrpides N."/>
            <person name="Ivanova N."/>
            <person name="Staley J."/>
            <person name="Richardson P."/>
        </authorList>
    </citation>
    <scope>NUCLEOTIDE SEQUENCE [LARGE SCALE GENOMIC DNA]</scope>
    <source>
        <strain evidence="1 2">37</strain>
    </source>
</reference>
<evidence type="ECO:0000313" key="1">
    <source>
        <dbReference type="EMBL" id="ABM02520.1"/>
    </source>
</evidence>
<organism evidence="1 2">
    <name type="scientific">Psychromonas ingrahamii (strain DSM 17664 / CCUG 51855 / 37)</name>
    <dbReference type="NCBI Taxonomy" id="357804"/>
    <lineage>
        <taxon>Bacteria</taxon>
        <taxon>Pseudomonadati</taxon>
        <taxon>Pseudomonadota</taxon>
        <taxon>Gammaproteobacteria</taxon>
        <taxon>Alteromonadales</taxon>
        <taxon>Psychromonadaceae</taxon>
        <taxon>Psychromonas</taxon>
    </lineage>
</organism>
<keyword evidence="2" id="KW-1185">Reference proteome</keyword>
<dbReference type="AlphaFoldDB" id="A1SSQ5"/>
<dbReference type="STRING" id="357804.Ping_0667"/>